<dbReference type="InterPro" id="IPR000719">
    <property type="entry name" value="Prot_kinase_dom"/>
</dbReference>
<comment type="caution">
    <text evidence="8">The sequence shown here is derived from an EMBL/GenBank/DDBJ whole genome shotgun (WGS) entry which is preliminary data.</text>
</comment>
<keyword evidence="9" id="KW-1185">Reference proteome</keyword>
<dbReference type="PANTHER" id="PTHR43671">
    <property type="entry name" value="SERINE/THREONINE-PROTEIN KINASE NEK"/>
    <property type="match status" value="1"/>
</dbReference>
<keyword evidence="3" id="KW-0547">Nucleotide-binding</keyword>
<evidence type="ECO:0000256" key="4">
    <source>
        <dbReference type="ARBA" id="ARBA00022777"/>
    </source>
</evidence>
<dbReference type="RefSeq" id="WP_380082955.1">
    <property type="nucleotide sequence ID" value="NZ_JBHSWD010000001.1"/>
</dbReference>
<evidence type="ECO:0000256" key="3">
    <source>
        <dbReference type="ARBA" id="ARBA00022741"/>
    </source>
</evidence>
<evidence type="ECO:0000259" key="7">
    <source>
        <dbReference type="PROSITE" id="PS50011"/>
    </source>
</evidence>
<dbReference type="Proteomes" id="UP001596297">
    <property type="component" value="Unassembled WGS sequence"/>
</dbReference>
<keyword evidence="4 8" id="KW-0418">Kinase</keyword>
<accession>A0ABW1YCG5</accession>
<dbReference type="Pfam" id="PF00069">
    <property type="entry name" value="Pkinase"/>
    <property type="match status" value="1"/>
</dbReference>
<dbReference type="PROSITE" id="PS50011">
    <property type="entry name" value="PROTEIN_KINASE_DOM"/>
    <property type="match status" value="1"/>
</dbReference>
<evidence type="ECO:0000256" key="5">
    <source>
        <dbReference type="ARBA" id="ARBA00022840"/>
    </source>
</evidence>
<dbReference type="PANTHER" id="PTHR43671:SF13">
    <property type="entry name" value="SERINE_THREONINE-PROTEIN KINASE NEK2"/>
    <property type="match status" value="1"/>
</dbReference>
<evidence type="ECO:0000313" key="9">
    <source>
        <dbReference type="Proteomes" id="UP001596297"/>
    </source>
</evidence>
<sequence>MAPEIYQGSGSNSASDIYSLGALAYELLAGRRPFLGDSYDELMYAHINSMPPSLSHLKPEVPRPLAKLAQRALAKRPEDRPSAGEFLDVLSEYLCAPETPEEPRPLLGRHAAAPVAEKAPEPLEEAEAGAKDAKEKAPWWNPFKR</sequence>
<dbReference type="SUPFAM" id="SSF56112">
    <property type="entry name" value="Protein kinase-like (PK-like)"/>
    <property type="match status" value="1"/>
</dbReference>
<evidence type="ECO:0000256" key="2">
    <source>
        <dbReference type="ARBA" id="ARBA00022679"/>
    </source>
</evidence>
<dbReference type="Gene3D" id="1.10.510.10">
    <property type="entry name" value="Transferase(Phosphotransferase) domain 1"/>
    <property type="match status" value="1"/>
</dbReference>
<feature type="region of interest" description="Disordered" evidence="6">
    <location>
        <begin position="98"/>
        <end position="145"/>
    </location>
</feature>
<reference evidence="9" key="1">
    <citation type="journal article" date="2019" name="Int. J. Syst. Evol. Microbiol.">
        <title>The Global Catalogue of Microorganisms (GCM) 10K type strain sequencing project: providing services to taxonomists for standard genome sequencing and annotation.</title>
        <authorList>
            <consortium name="The Broad Institute Genomics Platform"/>
            <consortium name="The Broad Institute Genome Sequencing Center for Infectious Disease"/>
            <person name="Wu L."/>
            <person name="Ma J."/>
        </authorList>
    </citation>
    <scope>NUCLEOTIDE SEQUENCE [LARGE SCALE GENOMIC DNA]</scope>
    <source>
        <strain evidence="9">CGMCC 1.15772</strain>
    </source>
</reference>
<feature type="domain" description="Protein kinase" evidence="7">
    <location>
        <begin position="1"/>
        <end position="94"/>
    </location>
</feature>
<dbReference type="EC" id="2.7.11.1" evidence="1"/>
<gene>
    <name evidence="8" type="ORF">ACFP81_07915</name>
</gene>
<evidence type="ECO:0000256" key="6">
    <source>
        <dbReference type="SAM" id="MobiDB-lite"/>
    </source>
</evidence>
<dbReference type="InterPro" id="IPR050660">
    <property type="entry name" value="NEK_Ser/Thr_kinase"/>
</dbReference>
<evidence type="ECO:0000313" key="8">
    <source>
        <dbReference type="EMBL" id="MFC6591939.1"/>
    </source>
</evidence>
<keyword evidence="5" id="KW-0067">ATP-binding</keyword>
<organism evidence="8 9">
    <name type="scientific">Deinococcus lacus</name>
    <dbReference type="NCBI Taxonomy" id="392561"/>
    <lineage>
        <taxon>Bacteria</taxon>
        <taxon>Thermotogati</taxon>
        <taxon>Deinococcota</taxon>
        <taxon>Deinococci</taxon>
        <taxon>Deinococcales</taxon>
        <taxon>Deinococcaceae</taxon>
        <taxon>Deinococcus</taxon>
    </lineage>
</organism>
<keyword evidence="2" id="KW-0808">Transferase</keyword>
<proteinExistence type="predicted"/>
<protein>
    <recommendedName>
        <fullName evidence="1">non-specific serine/threonine protein kinase</fullName>
        <ecNumber evidence="1">2.7.11.1</ecNumber>
    </recommendedName>
</protein>
<dbReference type="EMBL" id="JBHSWD010000001">
    <property type="protein sequence ID" value="MFC6591939.1"/>
    <property type="molecule type" value="Genomic_DNA"/>
</dbReference>
<evidence type="ECO:0000256" key="1">
    <source>
        <dbReference type="ARBA" id="ARBA00012513"/>
    </source>
</evidence>
<feature type="compositionally biased region" description="Basic and acidic residues" evidence="6">
    <location>
        <begin position="128"/>
        <end position="137"/>
    </location>
</feature>
<dbReference type="InterPro" id="IPR011009">
    <property type="entry name" value="Kinase-like_dom_sf"/>
</dbReference>
<dbReference type="GO" id="GO:0016301">
    <property type="term" value="F:kinase activity"/>
    <property type="evidence" value="ECO:0007669"/>
    <property type="project" value="UniProtKB-KW"/>
</dbReference>
<name>A0ABW1YCG5_9DEIO</name>